<dbReference type="GO" id="GO:0005829">
    <property type="term" value="C:cytosol"/>
    <property type="evidence" value="ECO:0007669"/>
    <property type="project" value="EnsemblFungi"/>
</dbReference>
<evidence type="ECO:0000313" key="4">
    <source>
        <dbReference type="Proteomes" id="UP000094236"/>
    </source>
</evidence>
<dbReference type="InterPro" id="IPR039742">
    <property type="entry name" value="Shq1"/>
</dbReference>
<feature type="domain" description="CS" evidence="2">
    <location>
        <begin position="1"/>
        <end position="92"/>
    </location>
</feature>
<dbReference type="InterPro" id="IPR007052">
    <property type="entry name" value="CS_dom"/>
</dbReference>
<dbReference type="STRING" id="669874.A0A1E4U2F0"/>
<dbReference type="InterPro" id="IPR008978">
    <property type="entry name" value="HSP20-like_chaperone"/>
</dbReference>
<dbReference type="Gene3D" id="2.60.40.790">
    <property type="match status" value="1"/>
</dbReference>
<dbReference type="GO" id="GO:0051082">
    <property type="term" value="F:unfolded protein binding"/>
    <property type="evidence" value="ECO:0007669"/>
    <property type="project" value="EnsemblFungi"/>
</dbReference>
<dbReference type="AlphaFoldDB" id="A0A1E4U2F0"/>
<reference evidence="4" key="1">
    <citation type="submission" date="2016-05" db="EMBL/GenBank/DDBJ databases">
        <title>Comparative genomics of biotechnologically important yeasts.</title>
        <authorList>
            <consortium name="DOE Joint Genome Institute"/>
            <person name="Riley R."/>
            <person name="Haridas S."/>
            <person name="Wolfe K.H."/>
            <person name="Lopes M.R."/>
            <person name="Hittinger C.T."/>
            <person name="Goker M."/>
            <person name="Salamov A."/>
            <person name="Wisecaver J."/>
            <person name="Long T.M."/>
            <person name="Aerts A.L."/>
            <person name="Barry K."/>
            <person name="Choi C."/>
            <person name="Clum A."/>
            <person name="Coughlan A.Y."/>
            <person name="Deshpande S."/>
            <person name="Douglass A.P."/>
            <person name="Hanson S.J."/>
            <person name="Klenk H.-P."/>
            <person name="Labutti K."/>
            <person name="Lapidus A."/>
            <person name="Lindquist E."/>
            <person name="Lipzen A."/>
            <person name="Meier-Kolthoff J.P."/>
            <person name="Ohm R.A."/>
            <person name="Otillar R.P."/>
            <person name="Pangilinan J."/>
            <person name="Peng Y."/>
            <person name="Rokas A."/>
            <person name="Rosa C.A."/>
            <person name="Scheuner C."/>
            <person name="Sibirny A.A."/>
            <person name="Slot J.C."/>
            <person name="Stielow J.B."/>
            <person name="Sun H."/>
            <person name="Kurtzman C.P."/>
            <person name="Blackwell M."/>
            <person name="Grigoriev I.V."/>
            <person name="Jeffries T.W."/>
        </authorList>
    </citation>
    <scope>NUCLEOTIDE SEQUENCE [LARGE SCALE GENOMIC DNA]</scope>
    <source>
        <strain evidence="4">NRRL Y-2460</strain>
    </source>
</reference>
<keyword evidence="4" id="KW-1185">Reference proteome</keyword>
<dbReference type="PANTHER" id="PTHR12967">
    <property type="entry name" value="PROTEIN SHQ1 HOMOLOG"/>
    <property type="match status" value="1"/>
</dbReference>
<dbReference type="InterPro" id="IPR048696">
    <property type="entry name" value="SHQ1-like_CS"/>
</dbReference>
<dbReference type="Proteomes" id="UP000094236">
    <property type="component" value="Unassembled WGS sequence"/>
</dbReference>
<evidence type="ECO:0000313" key="3">
    <source>
        <dbReference type="EMBL" id="ODV98174.1"/>
    </source>
</evidence>
<dbReference type="OrthoDB" id="73639at2759"/>
<evidence type="ECO:0000256" key="1">
    <source>
        <dbReference type="ARBA" id="ARBA00005607"/>
    </source>
</evidence>
<sequence>MITPFFTITQDDEYIFIAIKISHVRFNSANVEMIVDDNLFIFSLSPYYLRLRFPSLLVDDDERSFAKFNSQNETIDIRIPKLNKGEFFEDLDLTTTLLARSNEQQQQKEEIVPKINDNGLLKEINSRNLSNETPNLQVKTPQIANFQSNLGSTKKTTGPLFQEIDIEEKIANAGRETDIANAEGFGWEIEQKMPNLEDSQKIDAADLDPLISKKVKYGFNNQYDSMMEFSIANGNDINELSDPDHTSADDRIMERLIKENIKFDPEYYAADYIMEKYPAEDDDKRFKDLINWKNPITLIFLKFYKQKQQQQKDIITENFPPIEFTKDEQEQMLQLPKKSYLVEEKKPLYTTIISLLFSYCFDLRENEGDHNIESAWTIGKLTPQISFLDTQIISSSQQEDLLRATVITLTRRALSYPLHRNYNLILKTWDDVYYQLRSGKRYILRNLLAIRELFRFHDIYYIYCKILLDDLCSWFISDVGEGTLRSIAHDLRKIVNELQKKDITYEKVLGETKQEEDNDEDMKVLSLLDIELMAQEMYDQQVAEGNI</sequence>
<dbReference type="Pfam" id="PF04925">
    <property type="entry name" value="SHQ1"/>
    <property type="match status" value="1"/>
</dbReference>
<dbReference type="Pfam" id="PF21413">
    <property type="entry name" value="SHQ1-like_CS"/>
    <property type="match status" value="1"/>
</dbReference>
<dbReference type="GO" id="GO:0005654">
    <property type="term" value="C:nucleoplasm"/>
    <property type="evidence" value="ECO:0007669"/>
    <property type="project" value="EnsemblFungi"/>
</dbReference>
<gene>
    <name evidence="3" type="ORF">PACTADRAFT_47978</name>
</gene>
<accession>A0A1E4U2F0</accession>
<organism evidence="3 4">
    <name type="scientific">Pachysolen tannophilus NRRL Y-2460</name>
    <dbReference type="NCBI Taxonomy" id="669874"/>
    <lineage>
        <taxon>Eukaryota</taxon>
        <taxon>Fungi</taxon>
        <taxon>Dikarya</taxon>
        <taxon>Ascomycota</taxon>
        <taxon>Saccharomycotina</taxon>
        <taxon>Pichiomycetes</taxon>
        <taxon>Pachysolenaceae</taxon>
        <taxon>Pachysolen</taxon>
    </lineage>
</organism>
<comment type="similarity">
    <text evidence="1">Belongs to the SHQ1 family.</text>
</comment>
<proteinExistence type="inferred from homology"/>
<protein>
    <recommendedName>
        <fullName evidence="2">CS domain-containing protein</fullName>
    </recommendedName>
</protein>
<name>A0A1E4U2F0_PACTA</name>
<dbReference type="EMBL" id="KV454011">
    <property type="protein sequence ID" value="ODV98174.1"/>
    <property type="molecule type" value="Genomic_DNA"/>
</dbReference>
<dbReference type="GO" id="GO:0000493">
    <property type="term" value="P:box H/ACA snoRNP assembly"/>
    <property type="evidence" value="ECO:0007669"/>
    <property type="project" value="EnsemblFungi"/>
</dbReference>
<dbReference type="InterPro" id="IPR007009">
    <property type="entry name" value="Shq1_C"/>
</dbReference>
<evidence type="ECO:0000259" key="2">
    <source>
        <dbReference type="PROSITE" id="PS51203"/>
    </source>
</evidence>
<dbReference type="PROSITE" id="PS51203">
    <property type="entry name" value="CS"/>
    <property type="match status" value="1"/>
</dbReference>
<dbReference type="PANTHER" id="PTHR12967:SF0">
    <property type="entry name" value="PROTEIN SHQ1 HOMOLOG"/>
    <property type="match status" value="1"/>
</dbReference>